<reference evidence="3" key="1">
    <citation type="submission" date="2014-05" db="EMBL/GenBank/DDBJ databases">
        <authorList>
            <person name="Chronopoulou M."/>
        </authorList>
    </citation>
    <scope>NUCLEOTIDE SEQUENCE</scope>
    <source>
        <tissue evidence="3">Whole organism</tissue>
    </source>
</reference>
<dbReference type="EMBL" id="HACA01013980">
    <property type="protein sequence ID" value="CDW31341.1"/>
    <property type="molecule type" value="Transcribed_RNA"/>
</dbReference>
<dbReference type="InterPro" id="IPR035940">
    <property type="entry name" value="CAP_sf"/>
</dbReference>
<dbReference type="AlphaFoldDB" id="A0A0K2TZU3"/>
<dbReference type="EMBL" id="HACA01013979">
    <property type="protein sequence ID" value="CDW31340.1"/>
    <property type="molecule type" value="Transcribed_RNA"/>
</dbReference>
<name>A0A0K2TZU3_LEPSM</name>
<dbReference type="OrthoDB" id="337038at2759"/>
<dbReference type="Pfam" id="PF00188">
    <property type="entry name" value="CAP"/>
    <property type="match status" value="1"/>
</dbReference>
<dbReference type="InterPro" id="IPR014044">
    <property type="entry name" value="CAP_dom"/>
</dbReference>
<feature type="region of interest" description="Disordered" evidence="1">
    <location>
        <begin position="73"/>
        <end position="94"/>
    </location>
</feature>
<dbReference type="Gene3D" id="3.40.33.10">
    <property type="entry name" value="CAP"/>
    <property type="match status" value="1"/>
</dbReference>
<evidence type="ECO:0000259" key="2">
    <source>
        <dbReference type="Pfam" id="PF00188"/>
    </source>
</evidence>
<dbReference type="SUPFAM" id="SSF55797">
    <property type="entry name" value="PR-1-like"/>
    <property type="match status" value="1"/>
</dbReference>
<evidence type="ECO:0000256" key="1">
    <source>
        <dbReference type="SAM" id="MobiDB-lite"/>
    </source>
</evidence>
<sequence length="439" mass="50844">MEEISPHKKSSPALAREVVAVMNDECHPLNVSPVQANVKLVKSRGFENCDSRSLVDLESYPCRHNSEKLIRNRERAKSPSVRFSRVAENRHTHSRSIQHVNDICKQRYNNAFTTNSSVSQSPTTQNNVLITTTATASETSSALQPVQMIFHSQKKKMIRISDTGLQQSEEDLILNFTRKQEFSEMNPVRLKKEETILKNIKKREMLDKIQTDSKSLAREKEEKNKIKENIETSRTKKLLMATATTSSMYTCSPPSPMLNTLVSPPHGGRTVTFSREISPLALEKKKDDCIDRKEMFKRWHNGIIKRICETYSLSMRNFSRHRAEYQPQYDQSQFVIDCLSEQNMYRERHQVQQLELDLNLCAKAQDWANILAHEDKCYHKNSPTYGENIFIWPLQIVQGRKLSFHVSGKDVATVWYKKGANYDFDKNWRILHTQAGNKY</sequence>
<feature type="domain" description="SCP" evidence="2">
    <location>
        <begin position="339"/>
        <end position="430"/>
    </location>
</feature>
<evidence type="ECO:0000313" key="3">
    <source>
        <dbReference type="EMBL" id="CDW31340.1"/>
    </source>
</evidence>
<proteinExistence type="predicted"/>
<protein>
    <submittedName>
        <fullName evidence="3">Putative LOC100648125 [Bombus terrestris]</fullName>
    </submittedName>
</protein>
<organism evidence="3">
    <name type="scientific">Lepeophtheirus salmonis</name>
    <name type="common">Salmon louse</name>
    <name type="synonym">Caligus salmonis</name>
    <dbReference type="NCBI Taxonomy" id="72036"/>
    <lineage>
        <taxon>Eukaryota</taxon>
        <taxon>Metazoa</taxon>
        <taxon>Ecdysozoa</taxon>
        <taxon>Arthropoda</taxon>
        <taxon>Crustacea</taxon>
        <taxon>Multicrustacea</taxon>
        <taxon>Hexanauplia</taxon>
        <taxon>Copepoda</taxon>
        <taxon>Siphonostomatoida</taxon>
        <taxon>Caligidae</taxon>
        <taxon>Lepeophtheirus</taxon>
    </lineage>
</organism>
<accession>A0A0K2TZU3</accession>